<dbReference type="Proteomes" id="UP000006729">
    <property type="component" value="Chromosome 2"/>
</dbReference>
<dbReference type="Gene3D" id="1.20.58.1040">
    <property type="match status" value="1"/>
</dbReference>
<dbReference type="EC" id="3.2.1.39" evidence="4"/>
<dbReference type="InterPro" id="IPR000490">
    <property type="entry name" value="Glyco_hydro_17"/>
</dbReference>
<dbReference type="Gene3D" id="3.20.20.80">
    <property type="entry name" value="Glycosidases"/>
    <property type="match status" value="1"/>
</dbReference>
<dbReference type="InterPro" id="IPR012946">
    <property type="entry name" value="X8"/>
</dbReference>
<dbReference type="InterPro" id="IPR017853">
    <property type="entry name" value="GH"/>
</dbReference>
<keyword evidence="10" id="KW-1015">Disulfide bond</keyword>
<keyword evidence="7" id="KW-0732">Signal</keyword>
<evidence type="ECO:0000256" key="5">
    <source>
        <dbReference type="ARBA" id="ARBA00022475"/>
    </source>
</evidence>
<keyword evidence="8 17" id="KW-0378">Hydrolase</keyword>
<evidence type="ECO:0000256" key="9">
    <source>
        <dbReference type="ARBA" id="ARBA00023136"/>
    </source>
</evidence>
<keyword evidence="13 17" id="KW-0326">Glycosidase</keyword>
<comment type="catalytic activity">
    <reaction evidence="1">
        <text>Hydrolysis of (1-&gt;3)-beta-D-glucosidic linkages in (1-&gt;3)-beta-D-glucans.</text>
        <dbReference type="EC" id="3.2.1.39"/>
    </reaction>
</comment>
<keyword evidence="5" id="KW-1003">Cell membrane</keyword>
<reference evidence="18 19" key="1">
    <citation type="journal article" date="2006" name="Science">
        <title>The genome of black cottonwood, Populus trichocarpa (Torr. &amp; Gray).</title>
        <authorList>
            <person name="Tuskan G.A."/>
            <person name="Difazio S."/>
            <person name="Jansson S."/>
            <person name="Bohlmann J."/>
            <person name="Grigoriev I."/>
            <person name="Hellsten U."/>
            <person name="Putnam N."/>
            <person name="Ralph S."/>
            <person name="Rombauts S."/>
            <person name="Salamov A."/>
            <person name="Schein J."/>
            <person name="Sterck L."/>
            <person name="Aerts A."/>
            <person name="Bhalerao R.R."/>
            <person name="Bhalerao R.P."/>
            <person name="Blaudez D."/>
            <person name="Boerjan W."/>
            <person name="Brun A."/>
            <person name="Brunner A."/>
            <person name="Busov V."/>
            <person name="Campbell M."/>
            <person name="Carlson J."/>
            <person name="Chalot M."/>
            <person name="Chapman J."/>
            <person name="Chen G.L."/>
            <person name="Cooper D."/>
            <person name="Coutinho P.M."/>
            <person name="Couturier J."/>
            <person name="Covert S."/>
            <person name="Cronk Q."/>
            <person name="Cunningham R."/>
            <person name="Davis J."/>
            <person name="Degroeve S."/>
            <person name="Dejardin A."/>
            <person name="Depamphilis C."/>
            <person name="Detter J."/>
            <person name="Dirks B."/>
            <person name="Dubchak I."/>
            <person name="Duplessis S."/>
            <person name="Ehlting J."/>
            <person name="Ellis B."/>
            <person name="Gendler K."/>
            <person name="Goodstein D."/>
            <person name="Gribskov M."/>
            <person name="Grimwood J."/>
            <person name="Groover A."/>
            <person name="Gunter L."/>
            <person name="Hamberger B."/>
            <person name="Heinze B."/>
            <person name="Helariutta Y."/>
            <person name="Henrissat B."/>
            <person name="Holligan D."/>
            <person name="Holt R."/>
            <person name="Huang W."/>
            <person name="Islam-Faridi N."/>
            <person name="Jones S."/>
            <person name="Jones-Rhoades M."/>
            <person name="Jorgensen R."/>
            <person name="Joshi C."/>
            <person name="Kangasjarvi J."/>
            <person name="Karlsson J."/>
            <person name="Kelleher C."/>
            <person name="Kirkpatrick R."/>
            <person name="Kirst M."/>
            <person name="Kohler A."/>
            <person name="Kalluri U."/>
            <person name="Larimer F."/>
            <person name="Leebens-Mack J."/>
            <person name="Leple J.C."/>
            <person name="Locascio P."/>
            <person name="Lou Y."/>
            <person name="Lucas S."/>
            <person name="Martin F."/>
            <person name="Montanini B."/>
            <person name="Napoli C."/>
            <person name="Nelson D.R."/>
            <person name="Nelson C."/>
            <person name="Nieminen K."/>
            <person name="Nilsson O."/>
            <person name="Pereda V."/>
            <person name="Peter G."/>
            <person name="Philippe R."/>
            <person name="Pilate G."/>
            <person name="Poliakov A."/>
            <person name="Razumovskaya J."/>
            <person name="Richardson P."/>
            <person name="Rinaldi C."/>
            <person name="Ritland K."/>
            <person name="Rouze P."/>
            <person name="Ryaboy D."/>
            <person name="Schmutz J."/>
            <person name="Schrader J."/>
            <person name="Segerman B."/>
            <person name="Shin H."/>
            <person name="Siddiqui A."/>
            <person name="Sterky F."/>
            <person name="Terry A."/>
            <person name="Tsai C.J."/>
            <person name="Uberbacher E."/>
            <person name="Unneberg P."/>
            <person name="Vahala J."/>
            <person name="Wall K."/>
            <person name="Wessler S."/>
            <person name="Yang G."/>
            <person name="Yin T."/>
            <person name="Douglas C."/>
            <person name="Marra M."/>
            <person name="Sandberg G."/>
            <person name="Van de Peer Y."/>
            <person name="Rokhsar D."/>
        </authorList>
    </citation>
    <scope>NUCLEOTIDE SEQUENCE [LARGE SCALE GENOMIC DNA]</scope>
    <source>
        <strain evidence="19">cv. Nisqually</strain>
    </source>
</reference>
<evidence type="ECO:0000256" key="7">
    <source>
        <dbReference type="ARBA" id="ARBA00022729"/>
    </source>
</evidence>
<dbReference type="FunCoup" id="A0A2K2BP37">
    <property type="interactions" value="258"/>
</dbReference>
<evidence type="ECO:0000256" key="6">
    <source>
        <dbReference type="ARBA" id="ARBA00022622"/>
    </source>
</evidence>
<evidence type="ECO:0000256" key="12">
    <source>
        <dbReference type="ARBA" id="ARBA00023288"/>
    </source>
</evidence>
<accession>A0A2K2BP37</accession>
<evidence type="ECO:0000256" key="11">
    <source>
        <dbReference type="ARBA" id="ARBA00023180"/>
    </source>
</evidence>
<evidence type="ECO:0000256" key="3">
    <source>
        <dbReference type="ARBA" id="ARBA00008773"/>
    </source>
</evidence>
<dbReference type="GO" id="GO:0009506">
    <property type="term" value="C:plasmodesma"/>
    <property type="evidence" value="ECO:0007669"/>
    <property type="project" value="UniProtKB-ARBA"/>
</dbReference>
<dbReference type="EMBL" id="CM009291">
    <property type="protein sequence ID" value="PNT51545.2"/>
    <property type="molecule type" value="Genomic_DNA"/>
</dbReference>
<dbReference type="FunFam" id="1.20.58.1040:FF:000001">
    <property type="entry name" value="Glucan endo-1,3-beta-glucosidase 4"/>
    <property type="match status" value="1"/>
</dbReference>
<dbReference type="GO" id="GO:0005975">
    <property type="term" value="P:carbohydrate metabolic process"/>
    <property type="evidence" value="ECO:0007669"/>
    <property type="project" value="InterPro"/>
</dbReference>
<organism evidence="18 19">
    <name type="scientific">Populus trichocarpa</name>
    <name type="common">Western balsam poplar</name>
    <name type="synonym">Populus balsamifera subsp. trichocarpa</name>
    <dbReference type="NCBI Taxonomy" id="3694"/>
    <lineage>
        <taxon>Eukaryota</taxon>
        <taxon>Viridiplantae</taxon>
        <taxon>Streptophyta</taxon>
        <taxon>Embryophyta</taxon>
        <taxon>Tracheophyta</taxon>
        <taxon>Spermatophyta</taxon>
        <taxon>Magnoliopsida</taxon>
        <taxon>eudicotyledons</taxon>
        <taxon>Gunneridae</taxon>
        <taxon>Pentapetalae</taxon>
        <taxon>rosids</taxon>
        <taxon>fabids</taxon>
        <taxon>Malpighiales</taxon>
        <taxon>Salicaceae</taxon>
        <taxon>Saliceae</taxon>
        <taxon>Populus</taxon>
    </lineage>
</organism>
<keyword evidence="19" id="KW-1185">Reference proteome</keyword>
<protein>
    <recommendedName>
        <fullName evidence="4">glucan endo-1,3-beta-D-glucosidase</fullName>
        <ecNumber evidence="4">3.2.1.39</ecNumber>
    </recommendedName>
    <alternativeName>
        <fullName evidence="14">(1-&gt;3)-beta-glucan endohydrolase</fullName>
    </alternativeName>
    <alternativeName>
        <fullName evidence="15">Beta-1,3-endoglucanase</fullName>
    </alternativeName>
</protein>
<evidence type="ECO:0000256" key="15">
    <source>
        <dbReference type="ARBA" id="ARBA00033417"/>
    </source>
</evidence>
<dbReference type="Pfam" id="PF07983">
    <property type="entry name" value="X8"/>
    <property type="match status" value="1"/>
</dbReference>
<keyword evidence="9" id="KW-0472">Membrane</keyword>
<evidence type="ECO:0000256" key="17">
    <source>
        <dbReference type="RuleBase" id="RU004336"/>
    </source>
</evidence>
<sequence length="588" mass="65701">MEEDFELPTGDEMMMNNGDQLDLPDEGPMLKVGEEKEIGNQGLKKKLLKEGEGWDTPDNGDEVEVHYTGTLLDGTQFDSSRDRGTPFKFTLGQGQVIKGWDLGIKTMKKGENALFTIPADLAYGSSGSPPTIPPNATLQFDVELLSWSSIKDICKDGGIFKKILVEGEKWENPKDLDEVLVRYEAQLEDGSVIARSDGVEFTVKDGHFCPALARAVKTMKMGEKVLLTVKPQYGFGEKGKPASGDESAVPPNANIQITLELVAWKTVTEVTDDKKVIKKILKEGDGYDRPNEGAVVKVKLIGKLQDGTVFFKKGQDDSELFEFKTDEEQVIDGLDRAVSTMKKGELALLTIAPEYAFGSSESQQELAVVPPNSTVCYEIELVSFDKEKESWDMNTDEKIEAAGKKKEEGNVLFKAGKYAKASKRYEKAVKYIEYDSSFSEEEKKQAKALKVACNLNNAACKLKLKDYKQAEKLCTKVLELESRNVKALYRRAQAYIQLADLDLAEFDIKKALEIDPDNRDVKLEHKTLKEKMKEYNKKEAKFYGNMFAKMSKVGSLESNVSMQPKLITSNCYNAQVLYTKTAFCLYDV</sequence>
<evidence type="ECO:0000313" key="19">
    <source>
        <dbReference type="Proteomes" id="UP000006729"/>
    </source>
</evidence>
<comment type="caution">
    <text evidence="18">The sequence shown here is derived from an EMBL/GenBank/DDBJ whole genome shotgun (WGS) entry which is preliminary data.</text>
</comment>
<dbReference type="GO" id="GO:0005886">
    <property type="term" value="C:plasma membrane"/>
    <property type="evidence" value="ECO:0000318"/>
    <property type="project" value="GO_Central"/>
</dbReference>
<dbReference type="InterPro" id="IPR044965">
    <property type="entry name" value="Glyco_hydro_17_plant"/>
</dbReference>
<evidence type="ECO:0000256" key="10">
    <source>
        <dbReference type="ARBA" id="ARBA00023157"/>
    </source>
</evidence>
<dbReference type="Pfam" id="PF00332">
    <property type="entry name" value="Glyco_hydro_17"/>
    <property type="match status" value="1"/>
</dbReference>
<evidence type="ECO:0000256" key="16">
    <source>
        <dbReference type="RuleBase" id="RU004335"/>
    </source>
</evidence>
<evidence type="ECO:0000256" key="1">
    <source>
        <dbReference type="ARBA" id="ARBA00000382"/>
    </source>
</evidence>
<dbReference type="InParanoid" id="A0A2K2BP37"/>
<name>A0A2K2BP37_POPTR</name>
<dbReference type="STRING" id="3694.A0A2K2BP37"/>
<dbReference type="FunFam" id="3.20.20.80:FF:000005">
    <property type="entry name" value="Glucan endo-1,3-beta-glucosidase 14"/>
    <property type="match status" value="1"/>
</dbReference>
<comment type="similarity">
    <text evidence="3 16">Belongs to the glycosyl hydrolase 17 family.</text>
</comment>
<dbReference type="GO" id="GO:0042973">
    <property type="term" value="F:glucan endo-1,3-beta-D-glucosidase activity"/>
    <property type="evidence" value="ECO:0007669"/>
    <property type="project" value="UniProtKB-EC"/>
</dbReference>
<dbReference type="PANTHER" id="PTHR32227">
    <property type="entry name" value="GLUCAN ENDO-1,3-BETA-GLUCOSIDASE BG1-RELATED-RELATED"/>
    <property type="match status" value="1"/>
</dbReference>
<evidence type="ECO:0000256" key="13">
    <source>
        <dbReference type="ARBA" id="ARBA00023295"/>
    </source>
</evidence>
<dbReference type="SMART" id="SM00768">
    <property type="entry name" value="X8"/>
    <property type="match status" value="1"/>
</dbReference>
<dbReference type="GO" id="GO:0098552">
    <property type="term" value="C:side of membrane"/>
    <property type="evidence" value="ECO:0007669"/>
    <property type="project" value="UniProtKB-KW"/>
</dbReference>
<dbReference type="AlphaFoldDB" id="A0A2K2BP37"/>
<gene>
    <name evidence="18" type="ORF">POPTR_002G248300v4</name>
</gene>
<evidence type="ECO:0000256" key="8">
    <source>
        <dbReference type="ARBA" id="ARBA00022801"/>
    </source>
</evidence>
<proteinExistence type="inferred from homology"/>
<evidence type="ECO:0000256" key="4">
    <source>
        <dbReference type="ARBA" id="ARBA00012780"/>
    </source>
</evidence>
<keyword evidence="6" id="KW-0336">GPI-anchor</keyword>
<comment type="subcellular location">
    <subcellularLocation>
        <location evidence="2">Cell membrane</location>
        <topology evidence="2">Lipid-anchor</topology>
        <topology evidence="2">GPI-anchor</topology>
    </subcellularLocation>
</comment>
<dbReference type="PROSITE" id="PS00587">
    <property type="entry name" value="GLYCOSYL_HYDROL_F17"/>
    <property type="match status" value="1"/>
</dbReference>
<keyword evidence="11" id="KW-0325">Glycoprotein</keyword>
<evidence type="ECO:0000313" key="18">
    <source>
        <dbReference type="EMBL" id="PNT51545.2"/>
    </source>
</evidence>
<evidence type="ECO:0000256" key="2">
    <source>
        <dbReference type="ARBA" id="ARBA00004609"/>
    </source>
</evidence>
<keyword evidence="12" id="KW-0449">Lipoprotein</keyword>
<evidence type="ECO:0000256" key="14">
    <source>
        <dbReference type="ARBA" id="ARBA00033335"/>
    </source>
</evidence>
<dbReference type="SUPFAM" id="SSF51445">
    <property type="entry name" value="(Trans)glycosidases"/>
    <property type="match status" value="1"/>
</dbReference>